<protein>
    <recommendedName>
        <fullName evidence="3">Tesmin/TSO1-like CXC domain-containing protein</fullName>
    </recommendedName>
</protein>
<dbReference type="EMBL" id="JACEEZ010000881">
    <property type="protein sequence ID" value="KAG0729730.1"/>
    <property type="molecule type" value="Genomic_DNA"/>
</dbReference>
<sequence>MSLVAVYAPTEMRKTEEKEMFYAKLDSVLDQCPPRDTLIVLGDFNATTGTLRDGYELCVDPHGSGTRNTNSSLLMNFARSRRLRIAVSNRFDVLGALGDPVELWDTFKRETLQAAKECIGERPRSRRGFVSTETLEKIEESRAARLAGNQAQHRVLSHRTRTLLGKDKERYVRSLAEDVEGHLNANDLRPAYRALKKLRSKSPSRASAIRTADGRLVSDIDGQIAHWAEYFGQLFTVDPPTEQLHTTGLQARWSLHPTNDKSSVIHLLEGLVYTNSNETTAQEHHTLLIVDGMAVVQELMAVRTFKNGKDLARAYVKLTDTKAQGYAAVRVVFDNYTKVSSLKEATRERRRGKLKEIRSYKVEDSTQIRDKSTFLASNATKDSLTLYLAHQLIERSTVNMVTVTRKSVMVNYDCQVSTGVSTQEEADTLMILHAVEVAAAGAIVHIYTQDTDVLLLALRRVPQLGRNSVLIMGTGDRRRTVLLQPIYDALGPSKAAALINWHALTGCDTTGHIRGKGKQTCFNAFMESPPNVVSAIQMLGEGDAPSEEVADGCQAFLCSLFCPKGTKLSRASSLRWHLFKKMKPEQGVDRLPPTQGAWKQHILRAHLQARIWAQDLVEKPNIPDPLTLGWKKEGDRLIPVLSSEAAAPDCVLELVKCGCGANNPAAPMKCTKRCSCKKHNLACTELCQCGQEDGVCANRSSPLPEDDEDEEELY</sequence>
<dbReference type="PANTHER" id="PTHR46704">
    <property type="entry name" value="CXC DOMAIN-CONTAINING PROTEIN-RELATED"/>
    <property type="match status" value="1"/>
</dbReference>
<accession>A0A8J4YMV9</accession>
<dbReference type="InterPro" id="IPR036691">
    <property type="entry name" value="Endo/exonu/phosph_ase_sf"/>
</dbReference>
<dbReference type="PANTHER" id="PTHR46704:SF1">
    <property type="entry name" value="TELOMERE LENGTH REGULATION PROTEIN TEL2 HOMOLOG"/>
    <property type="match status" value="1"/>
</dbReference>
<comment type="caution">
    <text evidence="1">The sequence shown here is derived from an EMBL/GenBank/DDBJ whole genome shotgun (WGS) entry which is preliminary data.</text>
</comment>
<evidence type="ECO:0000313" key="2">
    <source>
        <dbReference type="Proteomes" id="UP000770661"/>
    </source>
</evidence>
<reference evidence="1" key="1">
    <citation type="submission" date="2020-07" db="EMBL/GenBank/DDBJ databases">
        <title>The High-quality genome of the commercially important snow crab, Chionoecetes opilio.</title>
        <authorList>
            <person name="Jeong J.-H."/>
            <person name="Ryu S."/>
        </authorList>
    </citation>
    <scope>NUCLEOTIDE SEQUENCE</scope>
    <source>
        <strain evidence="1">MADBK_172401_WGS</strain>
        <tissue evidence="1">Digestive gland</tissue>
    </source>
</reference>
<evidence type="ECO:0000313" key="1">
    <source>
        <dbReference type="EMBL" id="KAG0729730.1"/>
    </source>
</evidence>
<proteinExistence type="predicted"/>
<organism evidence="1 2">
    <name type="scientific">Chionoecetes opilio</name>
    <name type="common">Atlantic snow crab</name>
    <name type="synonym">Cancer opilio</name>
    <dbReference type="NCBI Taxonomy" id="41210"/>
    <lineage>
        <taxon>Eukaryota</taxon>
        <taxon>Metazoa</taxon>
        <taxon>Ecdysozoa</taxon>
        <taxon>Arthropoda</taxon>
        <taxon>Crustacea</taxon>
        <taxon>Multicrustacea</taxon>
        <taxon>Malacostraca</taxon>
        <taxon>Eumalacostraca</taxon>
        <taxon>Eucarida</taxon>
        <taxon>Decapoda</taxon>
        <taxon>Pleocyemata</taxon>
        <taxon>Brachyura</taxon>
        <taxon>Eubrachyura</taxon>
        <taxon>Majoidea</taxon>
        <taxon>Majidae</taxon>
        <taxon>Chionoecetes</taxon>
    </lineage>
</organism>
<dbReference type="AlphaFoldDB" id="A0A8J4YMV9"/>
<dbReference type="SUPFAM" id="SSF56219">
    <property type="entry name" value="DNase I-like"/>
    <property type="match status" value="1"/>
</dbReference>
<evidence type="ECO:0008006" key="3">
    <source>
        <dbReference type="Google" id="ProtNLM"/>
    </source>
</evidence>
<dbReference type="Proteomes" id="UP000770661">
    <property type="component" value="Unassembled WGS sequence"/>
</dbReference>
<gene>
    <name evidence="1" type="ORF">GWK47_003403</name>
</gene>
<dbReference type="OrthoDB" id="6382851at2759"/>
<keyword evidence="2" id="KW-1185">Reference proteome</keyword>
<name>A0A8J4YMV9_CHIOP</name>
<dbReference type="Gene3D" id="3.60.10.10">
    <property type="entry name" value="Endonuclease/exonuclease/phosphatase"/>
    <property type="match status" value="1"/>
</dbReference>